<accession>A0AAD9VIZ7</accession>
<comment type="similarity">
    <text evidence="1">Belongs to the mTERF family.</text>
</comment>
<dbReference type="AlphaFoldDB" id="A0AAD9VIZ7"/>
<dbReference type="PANTHER" id="PTHR15437">
    <property type="entry name" value="TRANSCRIPTION TERMINATION FACTOR, MITOCHONDRIAL"/>
    <property type="match status" value="1"/>
</dbReference>
<sequence length="343" mass="39979">MAKRFTDTIVTLIVKAYRLHPCPLLISQCITSRFRLLELRTTQATRKYCSHVSSNNNELDKEKTANNLKNSYTIDQSLINAVSTILCLKPNEAYYVCNYISEIKKLTEDEIINVIVTAKTAGVSTFSIRNNIRTLIENNEFLENKLQCIERLNDNINELLPLLNISIKYLKVLIAHEIHIDYDTGKNKIRYLADELRCNIYQLCELIVTEPSIITLSINRIKTVLNVLKEFNYEHKDILDNLWIFKYSSKTIHRRSMTVKLAGLQNIKPWVVRCSIKGLQRYTTALRKDAQLSNLYGSHITLLSKKLKMPEKEVEFYIKRRPNILQVQLDKVDEKSVFKSYRK</sequence>
<evidence type="ECO:0000256" key="2">
    <source>
        <dbReference type="ARBA" id="ARBA00022946"/>
    </source>
</evidence>
<dbReference type="GO" id="GO:0005759">
    <property type="term" value="C:mitochondrial matrix"/>
    <property type="evidence" value="ECO:0007669"/>
    <property type="project" value="TreeGrafter"/>
</dbReference>
<name>A0AAD9VIZ7_9HYME</name>
<evidence type="ECO:0000313" key="4">
    <source>
        <dbReference type="EMBL" id="KAK2576511.1"/>
    </source>
</evidence>
<dbReference type="Gene3D" id="1.25.70.10">
    <property type="entry name" value="Transcription termination factor 3, mitochondrial"/>
    <property type="match status" value="1"/>
</dbReference>
<protein>
    <recommendedName>
        <fullName evidence="6">Transcription termination factor, mitochondrial</fullName>
    </recommendedName>
</protein>
<feature type="coiled-coil region" evidence="3">
    <location>
        <begin position="132"/>
        <end position="159"/>
    </location>
</feature>
<reference evidence="4" key="2">
    <citation type="journal article" date="2023" name="Commun. Biol.">
        <title>Intrasexual cuticular hydrocarbon dimorphism in a wasp sheds light on hydrocarbon biosynthesis genes in Hymenoptera.</title>
        <authorList>
            <person name="Moris V.C."/>
            <person name="Podsiadlowski L."/>
            <person name="Martin S."/>
            <person name="Oeyen J.P."/>
            <person name="Donath A."/>
            <person name="Petersen M."/>
            <person name="Wilbrandt J."/>
            <person name="Misof B."/>
            <person name="Liedtke D."/>
            <person name="Thamm M."/>
            <person name="Scheiner R."/>
            <person name="Schmitt T."/>
            <person name="Niehuis O."/>
        </authorList>
    </citation>
    <scope>NUCLEOTIDE SEQUENCE</scope>
    <source>
        <strain evidence="4">GBR_01_08_01A</strain>
    </source>
</reference>
<dbReference type="GO" id="GO:0003676">
    <property type="term" value="F:nucleic acid binding"/>
    <property type="evidence" value="ECO:0007669"/>
    <property type="project" value="InterPro"/>
</dbReference>
<gene>
    <name evidence="4" type="ORF">KPH14_005834</name>
</gene>
<keyword evidence="2" id="KW-0809">Transit peptide</keyword>
<dbReference type="EMBL" id="JAIFRP010004406">
    <property type="protein sequence ID" value="KAK2576511.1"/>
    <property type="molecule type" value="Genomic_DNA"/>
</dbReference>
<evidence type="ECO:0008006" key="6">
    <source>
        <dbReference type="Google" id="ProtNLM"/>
    </source>
</evidence>
<keyword evidence="5" id="KW-1185">Reference proteome</keyword>
<evidence type="ECO:0000256" key="1">
    <source>
        <dbReference type="ARBA" id="ARBA00007692"/>
    </source>
</evidence>
<evidence type="ECO:0000313" key="5">
    <source>
        <dbReference type="Proteomes" id="UP001258017"/>
    </source>
</evidence>
<dbReference type="InterPro" id="IPR003690">
    <property type="entry name" value="MTERF"/>
</dbReference>
<dbReference type="InterPro" id="IPR038538">
    <property type="entry name" value="MTERF_sf"/>
</dbReference>
<dbReference type="Proteomes" id="UP001258017">
    <property type="component" value="Unassembled WGS sequence"/>
</dbReference>
<evidence type="ECO:0000256" key="3">
    <source>
        <dbReference type="SAM" id="Coils"/>
    </source>
</evidence>
<organism evidence="4 5">
    <name type="scientific">Odynerus spinipes</name>
    <dbReference type="NCBI Taxonomy" id="1348599"/>
    <lineage>
        <taxon>Eukaryota</taxon>
        <taxon>Metazoa</taxon>
        <taxon>Ecdysozoa</taxon>
        <taxon>Arthropoda</taxon>
        <taxon>Hexapoda</taxon>
        <taxon>Insecta</taxon>
        <taxon>Pterygota</taxon>
        <taxon>Neoptera</taxon>
        <taxon>Endopterygota</taxon>
        <taxon>Hymenoptera</taxon>
        <taxon>Apocrita</taxon>
        <taxon>Aculeata</taxon>
        <taxon>Vespoidea</taxon>
        <taxon>Vespidae</taxon>
        <taxon>Eumeninae</taxon>
        <taxon>Odynerus</taxon>
    </lineage>
</organism>
<keyword evidence="3" id="KW-0175">Coiled coil</keyword>
<dbReference type="GO" id="GO:0006393">
    <property type="term" value="P:termination of mitochondrial transcription"/>
    <property type="evidence" value="ECO:0007669"/>
    <property type="project" value="TreeGrafter"/>
</dbReference>
<comment type="caution">
    <text evidence="4">The sequence shown here is derived from an EMBL/GenBank/DDBJ whole genome shotgun (WGS) entry which is preliminary data.</text>
</comment>
<proteinExistence type="inferred from homology"/>
<reference evidence="4" key="1">
    <citation type="submission" date="2021-08" db="EMBL/GenBank/DDBJ databases">
        <authorList>
            <person name="Misof B."/>
            <person name="Oliver O."/>
            <person name="Podsiadlowski L."/>
            <person name="Donath A."/>
            <person name="Peters R."/>
            <person name="Mayer C."/>
            <person name="Rust J."/>
            <person name="Gunkel S."/>
            <person name="Lesny P."/>
            <person name="Martin S."/>
            <person name="Oeyen J.P."/>
            <person name="Petersen M."/>
            <person name="Panagiotis P."/>
            <person name="Wilbrandt J."/>
            <person name="Tanja T."/>
        </authorList>
    </citation>
    <scope>NUCLEOTIDE SEQUENCE</scope>
    <source>
        <strain evidence="4">GBR_01_08_01A</strain>
        <tissue evidence="4">Thorax + abdomen</tissue>
    </source>
</reference>
<dbReference type="PANTHER" id="PTHR15437:SF6">
    <property type="entry name" value="TRANSCRIPTION TERMINATION FACTOR, MITOCHONDRIAL"/>
    <property type="match status" value="1"/>
</dbReference>